<proteinExistence type="predicted"/>
<protein>
    <submittedName>
        <fullName evidence="2">Uncharacterized protein</fullName>
    </submittedName>
</protein>
<dbReference type="Proteomes" id="UP000429607">
    <property type="component" value="Unassembled WGS sequence"/>
</dbReference>
<evidence type="ECO:0000313" key="6">
    <source>
        <dbReference type="Proteomes" id="UP000435112"/>
    </source>
</evidence>
<dbReference type="Proteomes" id="UP000435112">
    <property type="component" value="Unassembled WGS sequence"/>
</dbReference>
<dbReference type="EMBL" id="QXFU01000884">
    <property type="protein sequence ID" value="KAE9017373.1"/>
    <property type="molecule type" value="Genomic_DNA"/>
</dbReference>
<reference evidence="4 6" key="1">
    <citation type="submission" date="2018-09" db="EMBL/GenBank/DDBJ databases">
        <title>Genomic investigation of the strawberry pathogen Phytophthora fragariae indicates pathogenicity is determined by transcriptional variation in three key races.</title>
        <authorList>
            <person name="Adams T.M."/>
            <person name="Armitage A.D."/>
            <person name="Sobczyk M.K."/>
            <person name="Bates H.J."/>
            <person name="Dunwell J.M."/>
            <person name="Nellist C.F."/>
            <person name="Harrison R.J."/>
        </authorList>
    </citation>
    <scope>NUCLEOTIDE SEQUENCE [LARGE SCALE GENOMIC DNA]</scope>
    <source>
        <strain evidence="1 4">SCRP249</strain>
        <strain evidence="2 6">SCRP324</strain>
        <strain evidence="3 5">SCRP333</strain>
    </source>
</reference>
<name>A0A6A3LNJ9_9STRA</name>
<dbReference type="EMBL" id="QXFT01001398">
    <property type="protein sequence ID" value="KAE9319694.1"/>
    <property type="molecule type" value="Genomic_DNA"/>
</dbReference>
<comment type="caution">
    <text evidence="2">The sequence shown here is derived from an EMBL/GenBank/DDBJ whole genome shotgun (WGS) entry which is preliminary data.</text>
</comment>
<evidence type="ECO:0000313" key="2">
    <source>
        <dbReference type="EMBL" id="KAE9017373.1"/>
    </source>
</evidence>
<evidence type="ECO:0000313" key="3">
    <source>
        <dbReference type="EMBL" id="KAE9319694.1"/>
    </source>
</evidence>
<evidence type="ECO:0000313" key="5">
    <source>
        <dbReference type="Proteomes" id="UP000434957"/>
    </source>
</evidence>
<dbReference type="AlphaFoldDB" id="A0A6A3LNJ9"/>
<accession>A0A6A3LNJ9</accession>
<evidence type="ECO:0000313" key="4">
    <source>
        <dbReference type="Proteomes" id="UP000429607"/>
    </source>
</evidence>
<dbReference type="Proteomes" id="UP000434957">
    <property type="component" value="Unassembled WGS sequence"/>
</dbReference>
<sequence length="139" mass="16182">MLCCAPSRGGVWHLIPLLTLWLVHVLTRDEWRTNTKVHMTDGPCRIVRPRIQSNSWDLFLVSVRIVRRPKTPGNLPHVNEHMRMYSVYCNVMSPPARGDTRVQRITVYMYVNISHLNTRAGCPLQFVYVFPSRVNRIAQ</sequence>
<gene>
    <name evidence="1" type="ORF">PR001_g18503</name>
    <name evidence="2" type="ORF">PR002_g13411</name>
    <name evidence="3" type="ORF">PR003_g17907</name>
</gene>
<dbReference type="EMBL" id="QXFV01001634">
    <property type="protein sequence ID" value="KAE9001517.1"/>
    <property type="molecule type" value="Genomic_DNA"/>
</dbReference>
<evidence type="ECO:0000313" key="1">
    <source>
        <dbReference type="EMBL" id="KAE9001517.1"/>
    </source>
</evidence>
<keyword evidence="5" id="KW-1185">Reference proteome</keyword>
<organism evidence="2 6">
    <name type="scientific">Phytophthora rubi</name>
    <dbReference type="NCBI Taxonomy" id="129364"/>
    <lineage>
        <taxon>Eukaryota</taxon>
        <taxon>Sar</taxon>
        <taxon>Stramenopiles</taxon>
        <taxon>Oomycota</taxon>
        <taxon>Peronosporomycetes</taxon>
        <taxon>Peronosporales</taxon>
        <taxon>Peronosporaceae</taxon>
        <taxon>Phytophthora</taxon>
    </lineage>
</organism>